<name>A0A3B0SMZ9_9ZZZZ</name>
<organism evidence="2">
    <name type="scientific">hydrothermal vent metagenome</name>
    <dbReference type="NCBI Taxonomy" id="652676"/>
    <lineage>
        <taxon>unclassified sequences</taxon>
        <taxon>metagenomes</taxon>
        <taxon>ecological metagenomes</taxon>
    </lineage>
</organism>
<keyword evidence="1" id="KW-0472">Membrane</keyword>
<proteinExistence type="predicted"/>
<feature type="transmembrane region" description="Helical" evidence="1">
    <location>
        <begin position="15"/>
        <end position="35"/>
    </location>
</feature>
<sequence length="196" mass="20921">MLTDVSKEDPKPGRWILPIVIVVLIGFTYVFVNALPPADITASTTTTAPTTTTTTLGTTTTSTLPTDILAFLAEVDRFEAAAADLLAELNGINEQWENQDIEYSEALDGFTKVHDDAQDLANQVTATTVPDPYPPAWPDTITASQELVVKAEAVIDGLKAPDDGTLRREAVQKYNDATVAFSGELDVVRGLTPSGG</sequence>
<protein>
    <submittedName>
        <fullName evidence="2">Uncharacterized protein</fullName>
    </submittedName>
</protein>
<dbReference type="EMBL" id="UOEI01000539">
    <property type="protein sequence ID" value="VAW07641.1"/>
    <property type="molecule type" value="Genomic_DNA"/>
</dbReference>
<keyword evidence="1" id="KW-1133">Transmembrane helix</keyword>
<gene>
    <name evidence="2" type="ORF">MNBD_ACTINO01-2576</name>
</gene>
<accession>A0A3B0SMZ9</accession>
<dbReference type="AlphaFoldDB" id="A0A3B0SMZ9"/>
<evidence type="ECO:0000256" key="1">
    <source>
        <dbReference type="SAM" id="Phobius"/>
    </source>
</evidence>
<reference evidence="2" key="1">
    <citation type="submission" date="2018-06" db="EMBL/GenBank/DDBJ databases">
        <authorList>
            <person name="Zhirakovskaya E."/>
        </authorList>
    </citation>
    <scope>NUCLEOTIDE SEQUENCE</scope>
</reference>
<evidence type="ECO:0000313" key="2">
    <source>
        <dbReference type="EMBL" id="VAW07641.1"/>
    </source>
</evidence>
<keyword evidence="1" id="KW-0812">Transmembrane</keyword>